<protein>
    <recommendedName>
        <fullName evidence="6">Delta(14)-sterol reductase TM7SF2</fullName>
        <shortName evidence="6">Delta-14-SR</shortName>
        <ecNumber evidence="6">1.3.1.70</ecNumber>
    </recommendedName>
    <alternativeName>
        <fullName evidence="6">3-beta-hydroxysterol Delta (14)-reductase</fullName>
    </alternativeName>
    <alternativeName>
        <fullName evidence="6">C-14 sterol reductase</fullName>
    </alternativeName>
    <alternativeName>
        <fullName evidence="6">Sterol C14-reductase</fullName>
    </alternativeName>
    <alternativeName>
        <fullName evidence="6">Transmembrane 7 superfamily member 2</fullName>
    </alternativeName>
</protein>
<feature type="transmembrane region" description="Helical" evidence="6">
    <location>
        <begin position="156"/>
        <end position="177"/>
    </location>
</feature>
<comment type="function">
    <text evidence="6">Catalyzes the reduction of the C14-unsaturated bond of lanosterol, as part of the metabolic pathway leading to cholesterol biosynthesis.</text>
</comment>
<dbReference type="GO" id="GO:0005789">
    <property type="term" value="C:endoplasmic reticulum membrane"/>
    <property type="evidence" value="ECO:0007669"/>
    <property type="project" value="UniProtKB-SubCell"/>
</dbReference>
<keyword evidence="6" id="KW-0753">Steroid metabolism</keyword>
<keyword evidence="6" id="KW-1207">Sterol metabolism</keyword>
<keyword evidence="5 6" id="KW-0472">Membrane</keyword>
<keyword evidence="3 6" id="KW-0812">Transmembrane</keyword>
<feature type="transmembrane region" description="Helical" evidence="6">
    <location>
        <begin position="83"/>
        <end position="105"/>
    </location>
</feature>
<dbReference type="EC" id="1.3.1.70" evidence="6"/>
<dbReference type="GO" id="GO:0005637">
    <property type="term" value="C:nuclear inner membrane"/>
    <property type="evidence" value="ECO:0007669"/>
    <property type="project" value="TreeGrafter"/>
</dbReference>
<evidence type="ECO:0000313" key="7">
    <source>
        <dbReference type="Ensembl" id="ENSPKIP00000024002.1"/>
    </source>
</evidence>
<comment type="similarity">
    <text evidence="2 6">Belongs to the ERG4/ERG24 family.</text>
</comment>
<comment type="subcellular location">
    <subcellularLocation>
        <location evidence="6">Endoplasmic reticulum membrane</location>
        <topology evidence="6">Multi-pass membrane protein</topology>
    </subcellularLocation>
    <subcellularLocation>
        <location evidence="1">Membrane</location>
        <topology evidence="1">Multi-pass membrane protein</topology>
    </subcellularLocation>
    <subcellularLocation>
        <location evidence="6">Microsome membrane</location>
        <topology evidence="6">Multi-pass membrane protein</topology>
    </subcellularLocation>
</comment>
<dbReference type="InterPro" id="IPR001171">
    <property type="entry name" value="ERG24_DHCR-like"/>
</dbReference>
<keyword evidence="8" id="KW-1185">Reference proteome</keyword>
<dbReference type="Ensembl" id="ENSPKIT00000004700.1">
    <property type="protein sequence ID" value="ENSPKIP00000024002.1"/>
    <property type="gene ID" value="ENSPKIG00000007424.1"/>
</dbReference>
<keyword evidence="6" id="KW-0444">Lipid biosynthesis</keyword>
<reference evidence="7" key="1">
    <citation type="submission" date="2025-08" db="UniProtKB">
        <authorList>
            <consortium name="Ensembl"/>
        </authorList>
    </citation>
    <scope>IDENTIFICATION</scope>
</reference>
<keyword evidence="6" id="KW-0153">Cholesterol metabolism</keyword>
<dbReference type="GO" id="GO:0006695">
    <property type="term" value="P:cholesterol biosynthetic process"/>
    <property type="evidence" value="ECO:0007669"/>
    <property type="project" value="UniProtKB-UniRule"/>
</dbReference>
<organism evidence="7 8">
    <name type="scientific">Paramormyrops kingsleyae</name>
    <dbReference type="NCBI Taxonomy" id="1676925"/>
    <lineage>
        <taxon>Eukaryota</taxon>
        <taxon>Metazoa</taxon>
        <taxon>Chordata</taxon>
        <taxon>Craniata</taxon>
        <taxon>Vertebrata</taxon>
        <taxon>Euteleostomi</taxon>
        <taxon>Actinopterygii</taxon>
        <taxon>Neopterygii</taxon>
        <taxon>Teleostei</taxon>
        <taxon>Osteoglossocephala</taxon>
        <taxon>Osteoglossomorpha</taxon>
        <taxon>Osteoglossiformes</taxon>
        <taxon>Mormyridae</taxon>
        <taxon>Paramormyrops</taxon>
    </lineage>
</organism>
<feature type="transmembrane region" description="Helical" evidence="6">
    <location>
        <begin position="382"/>
        <end position="401"/>
    </location>
</feature>
<comment type="catalytic activity">
    <reaction evidence="6">
        <text>4,4-dimethyl-5alpha-cholesta-8,24-dien-3beta-ol + NADP(+) = 4,4-dimethyl-5alpha-cholesta-8,14,24-trien-3beta-ol + NADPH + H(+)</text>
        <dbReference type="Rhea" id="RHEA:18561"/>
        <dbReference type="ChEBI" id="CHEBI:15378"/>
        <dbReference type="ChEBI" id="CHEBI:17813"/>
        <dbReference type="ChEBI" id="CHEBI:18364"/>
        <dbReference type="ChEBI" id="CHEBI:57783"/>
        <dbReference type="ChEBI" id="CHEBI:58349"/>
        <dbReference type="EC" id="1.3.1.70"/>
    </reaction>
</comment>
<dbReference type="GeneTree" id="ENSGT00390000000417"/>
<evidence type="ECO:0000313" key="8">
    <source>
        <dbReference type="Proteomes" id="UP000261540"/>
    </source>
</evidence>
<dbReference type="FunFam" id="1.20.120.1630:FF:000013">
    <property type="entry name" value="Lamin-B receptor-like Protein"/>
    <property type="match status" value="1"/>
</dbReference>
<accession>A0A3B3RZW2</accession>
<dbReference type="PANTHER" id="PTHR21257:SF52">
    <property type="entry name" value="DELTA(14)-STEROL REDUCTASE TM7SF2"/>
    <property type="match status" value="1"/>
</dbReference>
<keyword evidence="6" id="KW-0560">Oxidoreductase</keyword>
<keyword evidence="6" id="KW-0152">Cholesterol biosynthesis</keyword>
<sequence>MEESTSLKQANGISVPHCTNTKESLERVKNNRPTPKNEEHNVWNNAFLLLLCTFLTVALLLILEGCRPPSEPWLLLGSGITKLWDWGALQVVVTFTVLQGVLYCLPFGKVIEGKVGHDGRCIKYSMNGLHALSVTLLLLAALWQRGIFRASMISGQVPQLVMACAAVSLLLSIALYLRSFRARPQQLVNYGDKGNFLQAFALGRERDPSIGGIDMKLFVMVRIGFIGWALVDICYLLTEIEERGWPSPPLLLVVIFQMIYILDFLIDEESVLPTKEYTEDGIGFLMILGEYIWIPFYSSVPGYFLLHRPTHLNPIAVTLICLIFGIGFIVYYLSNSQKDGFRKNPNDPAFAHLETLSSPSGRKLLVSSWFGWVRHPNYLGDILMTLAWCLPCGFASVLPYLPALQCTNLLRGRAAEIEKACSSKHGAAWREYCRRVPYKLVPYVY</sequence>
<dbReference type="KEGG" id="pki:111844055"/>
<feature type="transmembrane region" description="Helical" evidence="6">
    <location>
        <begin position="126"/>
        <end position="144"/>
    </location>
</feature>
<evidence type="ECO:0000256" key="4">
    <source>
        <dbReference type="ARBA" id="ARBA00022989"/>
    </source>
</evidence>
<dbReference type="Gene3D" id="1.20.120.1630">
    <property type="match status" value="1"/>
</dbReference>
<keyword evidence="6" id="KW-0443">Lipid metabolism</keyword>
<dbReference type="STRING" id="1676925.ENSPKIP00000024002"/>
<keyword evidence="4 6" id="KW-1133">Transmembrane helix</keyword>
<dbReference type="PANTHER" id="PTHR21257">
    <property type="entry name" value="DELTA(14)-STEROL REDUCTASE"/>
    <property type="match status" value="1"/>
</dbReference>
<keyword evidence="6" id="KW-0256">Endoplasmic reticulum</keyword>
<feature type="transmembrane region" description="Helical" evidence="6">
    <location>
        <begin position="312"/>
        <end position="333"/>
    </location>
</feature>
<keyword evidence="6" id="KW-0752">Steroid biosynthesis</keyword>
<dbReference type="AlphaFoldDB" id="A0A3B3RZW2"/>
<keyword evidence="6" id="KW-0756">Sterol biosynthesis</keyword>
<reference evidence="7" key="2">
    <citation type="submission" date="2025-09" db="UniProtKB">
        <authorList>
            <consortium name="Ensembl"/>
        </authorList>
    </citation>
    <scope>IDENTIFICATION</scope>
</reference>
<evidence type="ECO:0000256" key="1">
    <source>
        <dbReference type="ARBA" id="ARBA00004141"/>
    </source>
</evidence>
<evidence type="ECO:0000256" key="2">
    <source>
        <dbReference type="ARBA" id="ARBA00005402"/>
    </source>
</evidence>
<feature type="transmembrane region" description="Helical" evidence="6">
    <location>
        <begin position="217"/>
        <end position="238"/>
    </location>
</feature>
<feature type="transmembrane region" description="Helical" evidence="6">
    <location>
        <begin position="287"/>
        <end position="306"/>
    </location>
</feature>
<name>A0A3B3RZW2_9TELE</name>
<evidence type="ECO:0000256" key="3">
    <source>
        <dbReference type="ARBA" id="ARBA00022692"/>
    </source>
</evidence>
<comment type="pathway">
    <text evidence="6">Steroid biosynthesis; cholesterol biosynthesis.</text>
</comment>
<dbReference type="GO" id="GO:0050613">
    <property type="term" value="F:Delta14-sterol reductase activity"/>
    <property type="evidence" value="ECO:0007669"/>
    <property type="project" value="UniProtKB-UniRule"/>
</dbReference>
<feature type="transmembrane region" description="Helical" evidence="6">
    <location>
        <begin position="42"/>
        <end position="63"/>
    </location>
</feature>
<evidence type="ECO:0000256" key="5">
    <source>
        <dbReference type="ARBA" id="ARBA00023136"/>
    </source>
</evidence>
<dbReference type="OrthoDB" id="5326588at2759"/>
<dbReference type="Pfam" id="PF01222">
    <property type="entry name" value="ERG4_ERG24"/>
    <property type="match status" value="1"/>
</dbReference>
<evidence type="ECO:0000256" key="6">
    <source>
        <dbReference type="RuleBase" id="RU369120"/>
    </source>
</evidence>
<dbReference type="Proteomes" id="UP000261540">
    <property type="component" value="Unplaced"/>
</dbReference>
<proteinExistence type="inferred from homology"/>